<organism evidence="2 3">
    <name type="scientific">Nibrella viscosa</name>
    <dbReference type="NCBI Taxonomy" id="1084524"/>
    <lineage>
        <taxon>Bacteria</taxon>
        <taxon>Pseudomonadati</taxon>
        <taxon>Bacteroidota</taxon>
        <taxon>Cytophagia</taxon>
        <taxon>Cytophagales</taxon>
        <taxon>Spirosomataceae</taxon>
        <taxon>Nibrella</taxon>
    </lineage>
</organism>
<name>A0ABP8K710_9BACT</name>
<dbReference type="EMBL" id="BAABHB010000002">
    <property type="protein sequence ID" value="GAA4401437.1"/>
    <property type="molecule type" value="Genomic_DNA"/>
</dbReference>
<keyword evidence="1" id="KW-0732">Signal</keyword>
<reference evidence="3" key="1">
    <citation type="journal article" date="2019" name="Int. J. Syst. Evol. Microbiol.">
        <title>The Global Catalogue of Microorganisms (GCM) 10K type strain sequencing project: providing services to taxonomists for standard genome sequencing and annotation.</title>
        <authorList>
            <consortium name="The Broad Institute Genomics Platform"/>
            <consortium name="The Broad Institute Genome Sequencing Center for Infectious Disease"/>
            <person name="Wu L."/>
            <person name="Ma J."/>
        </authorList>
    </citation>
    <scope>NUCLEOTIDE SEQUENCE [LARGE SCALE GENOMIC DNA]</scope>
    <source>
        <strain evidence="3">JCM 17925</strain>
    </source>
</reference>
<evidence type="ECO:0000256" key="1">
    <source>
        <dbReference type="SAM" id="SignalP"/>
    </source>
</evidence>
<feature type="signal peptide" evidence="1">
    <location>
        <begin position="1"/>
        <end position="22"/>
    </location>
</feature>
<sequence>MDRFYQLLRLMLPVLLSQFAFGQAPLPATLKQIAEQLKPVNGASQSFEQSLTFDATRPYLVTTSVKETDKKGQATVNEYAFNLADIDPGNVNFEAKKDLMTLTLKTRAKQAFMALKENGTQKNNTSQLVLYGIDAENARALAELFRKAIPLADAQFVADAKLPDTYDGLIKWIGSNLDAATGGSDALQQSTELDKTNPLLMKLLQSRTEKGKSIERQYQFNIADLNPQRISLDVEGSTVLVRLENKDRYIRLRKNGQWEKNTDAVEVRCLTAQKARITQMAWQKLLPLAAKQLEAQQAKAVQYTSLNDGLKRVAAAVQPADDGSDHIEQQLTPNCLATLSRKVSGRKNLDETYRFFLSDLDGANAKVRSDGSAFVLVLPVKDKGKWITTTQNGQRGSYENTLEIRSNELETVRFMPALLTKLIPECQKTAATALPAGGMTWVAEKINGLQDAKGQTTYQLQKTDNCTFTYTARQNGAKKSTELRWDLNLADLNPLAVKINVSGSELAIDLATNGKEKIIKAFKDGQPTSYANQLSLLINDLEVARPMADIWQQSIAGCRR</sequence>
<keyword evidence="3" id="KW-1185">Reference proteome</keyword>
<accession>A0ABP8K710</accession>
<protein>
    <submittedName>
        <fullName evidence="2">Uncharacterized protein</fullName>
    </submittedName>
</protein>
<evidence type="ECO:0000313" key="3">
    <source>
        <dbReference type="Proteomes" id="UP001500936"/>
    </source>
</evidence>
<proteinExistence type="predicted"/>
<dbReference type="Proteomes" id="UP001500936">
    <property type="component" value="Unassembled WGS sequence"/>
</dbReference>
<evidence type="ECO:0000313" key="2">
    <source>
        <dbReference type="EMBL" id="GAA4401437.1"/>
    </source>
</evidence>
<dbReference type="RefSeq" id="WP_345265660.1">
    <property type="nucleotide sequence ID" value="NZ_BAABHB010000002.1"/>
</dbReference>
<comment type="caution">
    <text evidence="2">The sequence shown here is derived from an EMBL/GenBank/DDBJ whole genome shotgun (WGS) entry which is preliminary data.</text>
</comment>
<feature type="chain" id="PRO_5045864600" evidence="1">
    <location>
        <begin position="23"/>
        <end position="560"/>
    </location>
</feature>
<gene>
    <name evidence="2" type="ORF">GCM10023187_15610</name>
</gene>